<dbReference type="AlphaFoldDB" id="A0AA97DBM3"/>
<proteinExistence type="predicted"/>
<reference evidence="2" key="2">
    <citation type="submission" date="2024-06" db="EMBL/GenBank/DDBJ databases">
        <title>Caproicibacterium argilliputei sp. nov, a novel caproic acid producing anaerobic bacterium isolated from pit mud.</title>
        <authorList>
            <person name="Xia S."/>
        </authorList>
    </citation>
    <scope>NUCLEOTIDE SEQUENCE</scope>
    <source>
        <strain evidence="2">ZCY20-5</strain>
    </source>
</reference>
<keyword evidence="1" id="KW-0472">Membrane</keyword>
<keyword evidence="3" id="KW-1185">Reference proteome</keyword>
<keyword evidence="1" id="KW-1133">Transmembrane helix</keyword>
<protein>
    <submittedName>
        <fullName evidence="2">Uncharacterized protein</fullName>
    </submittedName>
</protein>
<feature type="transmembrane region" description="Helical" evidence="1">
    <location>
        <begin position="83"/>
        <end position="104"/>
    </location>
</feature>
<evidence type="ECO:0000313" key="3">
    <source>
        <dbReference type="Proteomes" id="UP001300604"/>
    </source>
</evidence>
<dbReference type="KEGG" id="carl:PXC00_00870"/>
<dbReference type="EMBL" id="CP135996">
    <property type="protein sequence ID" value="WOC32451.1"/>
    <property type="molecule type" value="Genomic_DNA"/>
</dbReference>
<evidence type="ECO:0000256" key="1">
    <source>
        <dbReference type="SAM" id="Phobius"/>
    </source>
</evidence>
<sequence length="137" mass="15480">METIAQKYRKAVKKHLMYPKKYRQKYLQVLKNDLDACLEENPGASFRDLETCLGSPQSVAKSYLEEISPDVLNTYLRKRKRKIWIGIVSGTVLLVLLIALVIYIGRMHSGFTEETKVTVYTSSDVSVPSVPSKAVPS</sequence>
<organism evidence="2 3">
    <name type="scientific">Caproicibacterium argilliputei</name>
    <dbReference type="NCBI Taxonomy" id="3030016"/>
    <lineage>
        <taxon>Bacteria</taxon>
        <taxon>Bacillati</taxon>
        <taxon>Bacillota</taxon>
        <taxon>Clostridia</taxon>
        <taxon>Eubacteriales</taxon>
        <taxon>Oscillospiraceae</taxon>
        <taxon>Caproicibacterium</taxon>
    </lineage>
</organism>
<name>A0AA97DBM3_9FIRM</name>
<dbReference type="RefSeq" id="WP_275844843.1">
    <property type="nucleotide sequence ID" value="NZ_CP135996.1"/>
</dbReference>
<dbReference type="Proteomes" id="UP001300604">
    <property type="component" value="Chromosome"/>
</dbReference>
<keyword evidence="1" id="KW-0812">Transmembrane</keyword>
<reference evidence="2" key="1">
    <citation type="submission" date="2023-09" db="EMBL/GenBank/DDBJ databases">
        <authorList>
            <person name="Zeng C."/>
        </authorList>
    </citation>
    <scope>NUCLEOTIDE SEQUENCE</scope>
    <source>
        <strain evidence="2">ZCY20-5</strain>
    </source>
</reference>
<gene>
    <name evidence="2" type="ORF">PXC00_00870</name>
</gene>
<evidence type="ECO:0000313" key="2">
    <source>
        <dbReference type="EMBL" id="WOC32451.1"/>
    </source>
</evidence>
<accession>A0AA97DBM3</accession>